<dbReference type="Proteomes" id="UP001470230">
    <property type="component" value="Unassembled WGS sequence"/>
</dbReference>
<keyword evidence="3" id="KW-1185">Reference proteome</keyword>
<comment type="similarity">
    <text evidence="1">Belongs to the SNF8 family.</text>
</comment>
<proteinExistence type="inferred from homology"/>
<comment type="caution">
    <text evidence="2">The sequence shown here is derived from an EMBL/GenBank/DDBJ whole genome shotgun (WGS) entry which is preliminary data.</text>
</comment>
<dbReference type="Gene3D" id="1.10.10.10">
    <property type="entry name" value="Winged helix-like DNA-binding domain superfamily/Winged helix DNA-binding domain"/>
    <property type="match status" value="2"/>
</dbReference>
<dbReference type="InterPro" id="IPR036388">
    <property type="entry name" value="WH-like_DNA-bd_sf"/>
</dbReference>
<sequence length="238" mass="27200">MTDGIMGIIGKKKLDEGKREFSDKTFKELQKQALDQKVAFENALKEFASKNEKKIKEDPEFRAQFNEMCLTLGVDPLQSRNGFWSKFLKIGDFYHELAIKTIEVSFRLRHTAGGMVPISKVLELVSKTYAKKTSISASDIKTAIKGLGELGEGYAVKKIKKKDYFIMDTVINDVPQLIIEKADDNGLLTEEKLKSLGLPQQKLEEALDILYKRGIIWKDRISPTETRWYVFSMFKGFN</sequence>
<dbReference type="InterPro" id="IPR016689">
    <property type="entry name" value="ESCRT-2_cplx_Snf8"/>
</dbReference>
<name>A0ABR2K9V2_9EUKA</name>
<protein>
    <submittedName>
        <fullName evidence="2">ESCRT-II subunit protein snf8</fullName>
    </submittedName>
</protein>
<accession>A0ABR2K9V2</accession>
<dbReference type="EMBL" id="JAPFFF010000006">
    <property type="protein sequence ID" value="KAK8887686.1"/>
    <property type="molecule type" value="Genomic_DNA"/>
</dbReference>
<evidence type="ECO:0000256" key="1">
    <source>
        <dbReference type="ARBA" id="ARBA00009834"/>
    </source>
</evidence>
<gene>
    <name evidence="2" type="ORF">M9Y10_038739</name>
</gene>
<evidence type="ECO:0000313" key="3">
    <source>
        <dbReference type="Proteomes" id="UP001470230"/>
    </source>
</evidence>
<dbReference type="Gene3D" id="6.10.140.180">
    <property type="match status" value="1"/>
</dbReference>
<dbReference type="Pfam" id="PF04157">
    <property type="entry name" value="EAP30"/>
    <property type="match status" value="1"/>
</dbReference>
<dbReference type="InterPro" id="IPR040608">
    <property type="entry name" value="Snf8/Vps36"/>
</dbReference>
<dbReference type="SUPFAM" id="SSF46785">
    <property type="entry name" value="Winged helix' DNA-binding domain"/>
    <property type="match status" value="1"/>
</dbReference>
<evidence type="ECO:0000313" key="2">
    <source>
        <dbReference type="EMBL" id="KAK8887686.1"/>
    </source>
</evidence>
<dbReference type="InterPro" id="IPR036390">
    <property type="entry name" value="WH_DNA-bd_sf"/>
</dbReference>
<reference evidence="2 3" key="1">
    <citation type="submission" date="2024-04" db="EMBL/GenBank/DDBJ databases">
        <title>Tritrichomonas musculus Genome.</title>
        <authorList>
            <person name="Alves-Ferreira E."/>
            <person name="Grigg M."/>
            <person name="Lorenzi H."/>
            <person name="Galac M."/>
        </authorList>
    </citation>
    <scope>NUCLEOTIDE SEQUENCE [LARGE SCALE GENOMIC DNA]</scope>
    <source>
        <strain evidence="2 3">EAF2021</strain>
    </source>
</reference>
<dbReference type="PANTHER" id="PTHR12806:SF0">
    <property type="entry name" value="VACUOLAR-SORTING PROTEIN SNF8"/>
    <property type="match status" value="1"/>
</dbReference>
<organism evidence="2 3">
    <name type="scientific">Tritrichomonas musculus</name>
    <dbReference type="NCBI Taxonomy" id="1915356"/>
    <lineage>
        <taxon>Eukaryota</taxon>
        <taxon>Metamonada</taxon>
        <taxon>Parabasalia</taxon>
        <taxon>Tritrichomonadida</taxon>
        <taxon>Tritrichomonadidae</taxon>
        <taxon>Tritrichomonas</taxon>
    </lineage>
</organism>
<dbReference type="PANTHER" id="PTHR12806">
    <property type="entry name" value="EAP30 SUBUNIT OF ELL COMPLEX"/>
    <property type="match status" value="1"/>
</dbReference>